<name>A0A167MM33_PHYB8</name>
<reference evidence="3" key="1">
    <citation type="submission" date="2015-06" db="EMBL/GenBank/DDBJ databases">
        <title>Expansion of signal transduction pathways in fungi by whole-genome duplication.</title>
        <authorList>
            <consortium name="DOE Joint Genome Institute"/>
            <person name="Corrochano L.M."/>
            <person name="Kuo A."/>
            <person name="Marcet-Houben M."/>
            <person name="Polaino S."/>
            <person name="Salamov A."/>
            <person name="Villalobos J.M."/>
            <person name="Alvarez M.I."/>
            <person name="Avalos J."/>
            <person name="Benito E.P."/>
            <person name="Benoit I."/>
            <person name="Burger G."/>
            <person name="Camino L.P."/>
            <person name="Canovas D."/>
            <person name="Cerda-Olmedo E."/>
            <person name="Cheng J.-F."/>
            <person name="Dominguez A."/>
            <person name="Elias M."/>
            <person name="Eslava A.P."/>
            <person name="Glaser F."/>
            <person name="Grimwood J."/>
            <person name="Gutierrez G."/>
            <person name="Heitman J."/>
            <person name="Henrissat B."/>
            <person name="Iturriaga E.A."/>
            <person name="Lang B.F."/>
            <person name="Lavin J.L."/>
            <person name="Lee S."/>
            <person name="Li W."/>
            <person name="Lindquist E."/>
            <person name="Lopez-Garcia S."/>
            <person name="Luque E.M."/>
            <person name="Marcos A.T."/>
            <person name="Martin J."/>
            <person name="McCluskey K."/>
            <person name="Medina H.R."/>
            <person name="Miralles-Duran A."/>
            <person name="Miyazaki A."/>
            <person name="Munoz-Torres E."/>
            <person name="Oguiza J.A."/>
            <person name="Ohm R."/>
            <person name="Olmedo M."/>
            <person name="Orejas M."/>
            <person name="Ortiz-Castellanos L."/>
            <person name="Pisabarro A.G."/>
            <person name="Rodriguez-Romero J."/>
            <person name="Ruiz-Herrera J."/>
            <person name="Ruiz-Vazquez R."/>
            <person name="Sanz C."/>
            <person name="Schackwitz W."/>
            <person name="Schmutz J."/>
            <person name="Shahriari M."/>
            <person name="Shelest E."/>
            <person name="Silva-Franco F."/>
            <person name="Soanes D."/>
            <person name="Syed K."/>
            <person name="Tagua V.G."/>
            <person name="Talbot N.J."/>
            <person name="Thon M."/>
            <person name="De vries R.P."/>
            <person name="Wiebenga A."/>
            <person name="Yadav J.S."/>
            <person name="Braun E.L."/>
            <person name="Baker S."/>
            <person name="Garre V."/>
            <person name="Horwitz B."/>
            <person name="Torres-Martinez S."/>
            <person name="Idnurm A."/>
            <person name="Herrera-Estrella A."/>
            <person name="Gabaldon T."/>
            <person name="Grigoriev I.V."/>
        </authorList>
    </citation>
    <scope>NUCLEOTIDE SEQUENCE [LARGE SCALE GENOMIC DNA]</scope>
    <source>
        <strain evidence="3">NRRL 1555(-)</strain>
    </source>
</reference>
<dbReference type="SUPFAM" id="SSF81383">
    <property type="entry name" value="F-box domain"/>
    <property type="match status" value="1"/>
</dbReference>
<dbReference type="InParanoid" id="A0A167MM33"/>
<organism evidence="2 3">
    <name type="scientific">Phycomyces blakesleeanus (strain ATCC 8743b / DSM 1359 / FGSC 10004 / NBRC 33097 / NRRL 1555)</name>
    <dbReference type="NCBI Taxonomy" id="763407"/>
    <lineage>
        <taxon>Eukaryota</taxon>
        <taxon>Fungi</taxon>
        <taxon>Fungi incertae sedis</taxon>
        <taxon>Mucoromycota</taxon>
        <taxon>Mucoromycotina</taxon>
        <taxon>Mucoromycetes</taxon>
        <taxon>Mucorales</taxon>
        <taxon>Phycomycetaceae</taxon>
        <taxon>Phycomyces</taxon>
    </lineage>
</organism>
<protein>
    <recommendedName>
        <fullName evidence="1">F-box domain-containing protein</fullName>
    </recommendedName>
</protein>
<dbReference type="EMBL" id="KV440981">
    <property type="protein sequence ID" value="OAD73246.1"/>
    <property type="molecule type" value="Genomic_DNA"/>
</dbReference>
<sequence>MELSELPFEILLQIADSLSTRDRLSCALTCMGWRYLFQSALWTSIRTNDFCNIKILIDIIKGSKNTFVSYGLWVYSLRIGHYYVESRASETQFSELFKCLPNLKHLDLDERSHIYFDTDTARSNKKLNSLKSLKIGYTTNKYIQPTKNVLKTINVCSMLQRLEIHRFRRGFRMDFSVDDFDNMHQKLQNLSSFGAEIYFNPDFPATLDKIPSTAPAFAITSVDINSKLYDSVIGQETTNDNNWNPLWLYYFGYKYPNLRSLKLHATDMRENIKYSNKRQTMISIFQSNPNAFRHLEAFSLTTDCFFEFTDLILWELFCASKVSLKHLAIDIAYGSYNYYSYPIDLNRIFQTFSETLESFSFTGWLKQQERNLCQHGLQSLTLQRCSVPAEIFNYLSFKCKSLDHMTLNTISTLEIGHLQYNISNQTINTTTCSVLTLLSQLYDAPSLNEKNKKQKTGMDSKYPIVARHNLKWFYKYWPLECYVDYNMGALKLSKEGTDTALEYYQKFHLNKASKVLKDNRFYYGHVPLVKRKCELNRGYAELRFGKIETPPVICPTKYYFSRE</sequence>
<proteinExistence type="predicted"/>
<dbReference type="RefSeq" id="XP_018291286.1">
    <property type="nucleotide sequence ID" value="XM_018431505.1"/>
</dbReference>
<dbReference type="PANTHER" id="PTHR31639">
    <property type="entry name" value="F-BOX PROTEIN-LIKE"/>
    <property type="match status" value="1"/>
</dbReference>
<dbReference type="GeneID" id="28992411"/>
<gene>
    <name evidence="2" type="ORF">PHYBLDRAFT_145649</name>
</gene>
<dbReference type="Pfam" id="PF12937">
    <property type="entry name" value="F-box-like"/>
    <property type="match status" value="1"/>
</dbReference>
<dbReference type="OrthoDB" id="2253782at2759"/>
<dbReference type="VEuPathDB" id="FungiDB:PHYBLDRAFT_145649"/>
<dbReference type="PROSITE" id="PS50181">
    <property type="entry name" value="FBOX"/>
    <property type="match status" value="1"/>
</dbReference>
<dbReference type="Gene3D" id="3.80.10.10">
    <property type="entry name" value="Ribonuclease Inhibitor"/>
    <property type="match status" value="1"/>
</dbReference>
<accession>A0A167MM33</accession>
<dbReference type="Proteomes" id="UP000077315">
    <property type="component" value="Unassembled WGS sequence"/>
</dbReference>
<evidence type="ECO:0000313" key="2">
    <source>
        <dbReference type="EMBL" id="OAD73246.1"/>
    </source>
</evidence>
<dbReference type="AlphaFoldDB" id="A0A167MM33"/>
<dbReference type="Gene3D" id="1.20.1280.50">
    <property type="match status" value="1"/>
</dbReference>
<dbReference type="InterPro" id="IPR001810">
    <property type="entry name" value="F-box_dom"/>
</dbReference>
<dbReference type="InterPro" id="IPR032675">
    <property type="entry name" value="LRR_dom_sf"/>
</dbReference>
<dbReference type="SMART" id="SM00256">
    <property type="entry name" value="FBOX"/>
    <property type="match status" value="1"/>
</dbReference>
<keyword evidence="3" id="KW-1185">Reference proteome</keyword>
<evidence type="ECO:0000313" key="3">
    <source>
        <dbReference type="Proteomes" id="UP000077315"/>
    </source>
</evidence>
<dbReference type="PANTHER" id="PTHR31639:SF256">
    <property type="entry name" value="OS07G0242900 PROTEIN"/>
    <property type="match status" value="1"/>
</dbReference>
<feature type="domain" description="F-box" evidence="1">
    <location>
        <begin position="1"/>
        <end position="45"/>
    </location>
</feature>
<dbReference type="InterPro" id="IPR036047">
    <property type="entry name" value="F-box-like_dom_sf"/>
</dbReference>
<evidence type="ECO:0000259" key="1">
    <source>
        <dbReference type="PROSITE" id="PS50181"/>
    </source>
</evidence>